<comment type="caution">
    <text evidence="2">The sequence shown here is derived from an EMBL/GenBank/DDBJ whole genome shotgun (WGS) entry which is preliminary data.</text>
</comment>
<organism evidence="2 3">
    <name type="scientific">Friedmanniomyces simplex</name>
    <dbReference type="NCBI Taxonomy" id="329884"/>
    <lineage>
        <taxon>Eukaryota</taxon>
        <taxon>Fungi</taxon>
        <taxon>Dikarya</taxon>
        <taxon>Ascomycota</taxon>
        <taxon>Pezizomycotina</taxon>
        <taxon>Dothideomycetes</taxon>
        <taxon>Dothideomycetidae</taxon>
        <taxon>Mycosphaerellales</taxon>
        <taxon>Teratosphaeriaceae</taxon>
        <taxon>Friedmanniomyces</taxon>
    </lineage>
</organism>
<keyword evidence="3" id="KW-1185">Reference proteome</keyword>
<sequence length="131" mass="15014">MNQRQQERPLHHPPPPPYPFAQPQTAQPPVQIPFSDPFQTSRDPFFPGGYAGRESFGGPQRAWPPIQGTFDWTLFNRTTPAWMEHIRPDMEHQGNMRQPRWNHDEHRPVLHGQLTAHPEALEVTAQVAGAT</sequence>
<evidence type="ECO:0000256" key="1">
    <source>
        <dbReference type="SAM" id="MobiDB-lite"/>
    </source>
</evidence>
<name>A0A4U0Y592_9PEZI</name>
<dbReference type="Proteomes" id="UP000309340">
    <property type="component" value="Unassembled WGS sequence"/>
</dbReference>
<feature type="compositionally biased region" description="Basic and acidic residues" evidence="1">
    <location>
        <begin position="1"/>
        <end position="10"/>
    </location>
</feature>
<dbReference type="EMBL" id="NAJQ01000027">
    <property type="protein sequence ID" value="TKA82735.1"/>
    <property type="molecule type" value="Genomic_DNA"/>
</dbReference>
<evidence type="ECO:0000313" key="3">
    <source>
        <dbReference type="Proteomes" id="UP000309340"/>
    </source>
</evidence>
<dbReference type="AlphaFoldDB" id="A0A4U0Y592"/>
<gene>
    <name evidence="2" type="ORF">B0A55_01269</name>
</gene>
<dbReference type="STRING" id="329884.A0A4U0Y592"/>
<evidence type="ECO:0000313" key="2">
    <source>
        <dbReference type="EMBL" id="TKA82735.1"/>
    </source>
</evidence>
<reference evidence="2 3" key="1">
    <citation type="submission" date="2017-03" db="EMBL/GenBank/DDBJ databases">
        <title>Genomes of endolithic fungi from Antarctica.</title>
        <authorList>
            <person name="Coleine C."/>
            <person name="Masonjones S."/>
            <person name="Stajich J.E."/>
        </authorList>
    </citation>
    <scope>NUCLEOTIDE SEQUENCE [LARGE SCALE GENOMIC DNA]</scope>
    <source>
        <strain evidence="2 3">CCFEE 5184</strain>
    </source>
</reference>
<feature type="compositionally biased region" description="Low complexity" evidence="1">
    <location>
        <begin position="21"/>
        <end position="33"/>
    </location>
</feature>
<accession>A0A4U0Y592</accession>
<protein>
    <submittedName>
        <fullName evidence="2">Uncharacterized protein</fullName>
    </submittedName>
</protein>
<proteinExistence type="predicted"/>
<feature type="region of interest" description="Disordered" evidence="1">
    <location>
        <begin position="1"/>
        <end position="63"/>
    </location>
</feature>